<dbReference type="AlphaFoldDB" id="A0A1I3FGR7"/>
<evidence type="ECO:0000313" key="2">
    <source>
        <dbReference type="Proteomes" id="UP000199377"/>
    </source>
</evidence>
<protein>
    <submittedName>
        <fullName evidence="1">Uncharacterized protein</fullName>
    </submittedName>
</protein>
<dbReference type="EMBL" id="FOQH01000004">
    <property type="protein sequence ID" value="SFI10423.1"/>
    <property type="molecule type" value="Genomic_DNA"/>
</dbReference>
<name>A0A1I3FGR7_9RHOB</name>
<organism evidence="1 2">
    <name type="scientific">Albimonas pacifica</name>
    <dbReference type="NCBI Taxonomy" id="1114924"/>
    <lineage>
        <taxon>Bacteria</taxon>
        <taxon>Pseudomonadati</taxon>
        <taxon>Pseudomonadota</taxon>
        <taxon>Alphaproteobacteria</taxon>
        <taxon>Rhodobacterales</taxon>
        <taxon>Paracoccaceae</taxon>
        <taxon>Albimonas</taxon>
    </lineage>
</organism>
<reference evidence="1 2" key="1">
    <citation type="submission" date="2016-10" db="EMBL/GenBank/DDBJ databases">
        <authorList>
            <person name="de Groot N.N."/>
        </authorList>
    </citation>
    <scope>NUCLEOTIDE SEQUENCE [LARGE SCALE GENOMIC DNA]</scope>
    <source>
        <strain evidence="1 2">CGMCC 1.11030</strain>
    </source>
</reference>
<dbReference type="RefSeq" id="WP_092859568.1">
    <property type="nucleotide sequence ID" value="NZ_FOQH01000004.1"/>
</dbReference>
<accession>A0A1I3FGR7</accession>
<dbReference type="STRING" id="1114924.SAMN05216258_104278"/>
<proteinExistence type="predicted"/>
<gene>
    <name evidence="1" type="ORF">SAMN05216258_104278</name>
</gene>
<evidence type="ECO:0000313" key="1">
    <source>
        <dbReference type="EMBL" id="SFI10423.1"/>
    </source>
</evidence>
<sequence>MAEARIDAPFGPVTLSSPVGAVGPIGPAHPELPEGLSVDACVTGEIEIAFGAGEVIELVFAAELERGVRCTTDDGEFFAAWLVETKGVAGCFGFRDVDWLQHKHDVEMVSFANSKAGTTLRLRSPRTQVVRIPFGAAWTTGPDMDAGTTAAALAVDRALPT</sequence>
<dbReference type="Proteomes" id="UP000199377">
    <property type="component" value="Unassembled WGS sequence"/>
</dbReference>
<keyword evidence="2" id="KW-1185">Reference proteome</keyword>